<dbReference type="InterPro" id="IPR002213">
    <property type="entry name" value="UDP_glucos_trans"/>
</dbReference>
<comment type="catalytic activity">
    <reaction evidence="5">
        <text>glucuronate acceptor + UDP-alpha-D-glucuronate = acceptor beta-D-glucuronoside + UDP + H(+)</text>
        <dbReference type="Rhea" id="RHEA:21032"/>
        <dbReference type="ChEBI" id="CHEBI:15378"/>
        <dbReference type="ChEBI" id="CHEBI:58052"/>
        <dbReference type="ChEBI" id="CHEBI:58223"/>
        <dbReference type="ChEBI" id="CHEBI:132367"/>
        <dbReference type="ChEBI" id="CHEBI:132368"/>
        <dbReference type="EC" id="2.4.1.17"/>
    </reaction>
</comment>
<dbReference type="GO" id="GO:0015020">
    <property type="term" value="F:glucuronosyltransferase activity"/>
    <property type="evidence" value="ECO:0007669"/>
    <property type="project" value="UniProtKB-EC"/>
</dbReference>
<protein>
    <recommendedName>
        <fullName evidence="2">glucuronosyltransferase</fullName>
        <ecNumber evidence="2">2.4.1.17</ecNumber>
    </recommendedName>
</protein>
<feature type="chain" id="PRO_5043140128" description="glucuronosyltransferase" evidence="6">
    <location>
        <begin position="28"/>
        <end position="338"/>
    </location>
</feature>
<keyword evidence="3" id="KW-0328">Glycosyltransferase</keyword>
<evidence type="ECO:0000313" key="9">
    <source>
        <dbReference type="WBParaSite" id="SBAD_0000513201-mRNA-1"/>
    </source>
</evidence>
<evidence type="ECO:0000256" key="6">
    <source>
        <dbReference type="SAM" id="SignalP"/>
    </source>
</evidence>
<feature type="signal peptide" evidence="6">
    <location>
        <begin position="1"/>
        <end position="27"/>
    </location>
</feature>
<evidence type="ECO:0000313" key="8">
    <source>
        <dbReference type="Proteomes" id="UP000270296"/>
    </source>
</evidence>
<dbReference type="PANTHER" id="PTHR48043:SF145">
    <property type="entry name" value="FI06409P-RELATED"/>
    <property type="match status" value="1"/>
</dbReference>
<dbReference type="InterPro" id="IPR050271">
    <property type="entry name" value="UDP-glycosyltransferase"/>
</dbReference>
<dbReference type="AlphaFoldDB" id="A0A183IMT6"/>
<evidence type="ECO:0000256" key="4">
    <source>
        <dbReference type="ARBA" id="ARBA00022679"/>
    </source>
</evidence>
<dbReference type="WBParaSite" id="SBAD_0000513201-mRNA-1">
    <property type="protein sequence ID" value="SBAD_0000513201-mRNA-1"/>
    <property type="gene ID" value="SBAD_0000513201"/>
</dbReference>
<name>A0A183IMT6_9BILA</name>
<dbReference type="EMBL" id="UZAM01008636">
    <property type="protein sequence ID" value="VDP05756.1"/>
    <property type="molecule type" value="Genomic_DNA"/>
</dbReference>
<reference evidence="9" key="1">
    <citation type="submission" date="2016-06" db="UniProtKB">
        <authorList>
            <consortium name="WormBaseParasite"/>
        </authorList>
    </citation>
    <scope>IDENTIFICATION</scope>
</reference>
<dbReference type="SUPFAM" id="SSF53756">
    <property type="entry name" value="UDP-Glycosyltransferase/glycogen phosphorylase"/>
    <property type="match status" value="1"/>
</dbReference>
<keyword evidence="6" id="KW-0732">Signal</keyword>
<dbReference type="EC" id="2.4.1.17" evidence="2"/>
<dbReference type="OrthoDB" id="5835829at2759"/>
<sequence length="338" mass="38745">MSPSRTMALYLTTTMLICVVWHRPAATAVRNRPYHIGLFSNGGWYSHDALTSDLAKQLANSGYKVTVIDMRLFNINSTIYHNGNFSVLQYQHESTESSRWLRRLQNRMWLDTIPISAGKLSKLKNLRFFMSFYDVHFQACHGALNDHRFMRSLMRLKLDLLVVDCILNECGLAMSALLAVPRVYMSNYPIVEQYADYAGVLANPAYVPSIFSKEVGQLRFVARTVNFIYRALSAFVRNRLLTRVHNVFASHGYNLPNLHREERSNVFYGTPFERLLDTPRPTSNNFKYFGCSDCLEETDHKPPEVINFIFKKKFLANYQTAPFLVGPIPTSAIPSNTS</sequence>
<keyword evidence="8" id="KW-1185">Reference proteome</keyword>
<organism evidence="9">
    <name type="scientific">Soboliphyme baturini</name>
    <dbReference type="NCBI Taxonomy" id="241478"/>
    <lineage>
        <taxon>Eukaryota</taxon>
        <taxon>Metazoa</taxon>
        <taxon>Ecdysozoa</taxon>
        <taxon>Nematoda</taxon>
        <taxon>Enoplea</taxon>
        <taxon>Dorylaimia</taxon>
        <taxon>Dioctophymatida</taxon>
        <taxon>Dioctophymatoidea</taxon>
        <taxon>Soboliphymatidae</taxon>
        <taxon>Soboliphyme</taxon>
    </lineage>
</organism>
<evidence type="ECO:0000256" key="5">
    <source>
        <dbReference type="ARBA" id="ARBA00047475"/>
    </source>
</evidence>
<dbReference type="Pfam" id="PF00201">
    <property type="entry name" value="UDPGT"/>
    <property type="match status" value="1"/>
</dbReference>
<reference evidence="7 8" key="2">
    <citation type="submission" date="2018-11" db="EMBL/GenBank/DDBJ databases">
        <authorList>
            <consortium name="Pathogen Informatics"/>
        </authorList>
    </citation>
    <scope>NUCLEOTIDE SEQUENCE [LARGE SCALE GENOMIC DNA]</scope>
</reference>
<evidence type="ECO:0000256" key="1">
    <source>
        <dbReference type="ARBA" id="ARBA00009995"/>
    </source>
</evidence>
<evidence type="ECO:0000256" key="2">
    <source>
        <dbReference type="ARBA" id="ARBA00012544"/>
    </source>
</evidence>
<evidence type="ECO:0000256" key="3">
    <source>
        <dbReference type="ARBA" id="ARBA00022676"/>
    </source>
</evidence>
<proteinExistence type="inferred from homology"/>
<dbReference type="PANTHER" id="PTHR48043">
    <property type="entry name" value="EG:EG0003.4 PROTEIN-RELATED"/>
    <property type="match status" value="1"/>
</dbReference>
<dbReference type="Proteomes" id="UP000270296">
    <property type="component" value="Unassembled WGS sequence"/>
</dbReference>
<gene>
    <name evidence="7" type="ORF">SBAD_LOCUS4932</name>
</gene>
<comment type="similarity">
    <text evidence="1">Belongs to the UDP-glycosyltransferase family.</text>
</comment>
<keyword evidence="4" id="KW-0808">Transferase</keyword>
<accession>A0A183IMT6</accession>
<evidence type="ECO:0000313" key="7">
    <source>
        <dbReference type="EMBL" id="VDP05756.1"/>
    </source>
</evidence>